<sequence length="38" mass="4544">MNPMYNQNLPPTMRNSEEMKAWDTKHNCVDVVYSLEEQ</sequence>
<accession>A0A382V5H5</accession>
<gene>
    <name evidence="1" type="ORF">METZ01_LOCUS394129</name>
</gene>
<dbReference type="AlphaFoldDB" id="A0A382V5H5"/>
<evidence type="ECO:0000313" key="1">
    <source>
        <dbReference type="EMBL" id="SVD41275.1"/>
    </source>
</evidence>
<name>A0A382V5H5_9ZZZZ</name>
<proteinExistence type="predicted"/>
<organism evidence="1">
    <name type="scientific">marine metagenome</name>
    <dbReference type="NCBI Taxonomy" id="408172"/>
    <lineage>
        <taxon>unclassified sequences</taxon>
        <taxon>metagenomes</taxon>
        <taxon>ecological metagenomes</taxon>
    </lineage>
</organism>
<dbReference type="EMBL" id="UINC01149048">
    <property type="protein sequence ID" value="SVD41275.1"/>
    <property type="molecule type" value="Genomic_DNA"/>
</dbReference>
<protein>
    <submittedName>
        <fullName evidence="1">Uncharacterized protein</fullName>
    </submittedName>
</protein>
<reference evidence="1" key="1">
    <citation type="submission" date="2018-05" db="EMBL/GenBank/DDBJ databases">
        <authorList>
            <person name="Lanie J.A."/>
            <person name="Ng W.-L."/>
            <person name="Kazmierczak K.M."/>
            <person name="Andrzejewski T.M."/>
            <person name="Davidsen T.M."/>
            <person name="Wayne K.J."/>
            <person name="Tettelin H."/>
            <person name="Glass J.I."/>
            <person name="Rusch D."/>
            <person name="Podicherti R."/>
            <person name="Tsui H.-C.T."/>
            <person name="Winkler M.E."/>
        </authorList>
    </citation>
    <scope>NUCLEOTIDE SEQUENCE</scope>
</reference>